<evidence type="ECO:0000313" key="2">
    <source>
        <dbReference type="EMBL" id="PTU52008.1"/>
    </source>
</evidence>
<dbReference type="Proteomes" id="UP000244874">
    <property type="component" value="Unassembled WGS sequence"/>
</dbReference>
<sequence length="156" mass="17323">MAFSCANKQEVRLLRRRPFTHPVCSYNQGDATVKITNHFAALTLILAVGLSGSASADLGSKCCPFSDARLKTDVKELLNSTDTLLKIHGVRMKWKESGRDDIGVIAQDVQKIYPELVHEKDGLLTVDYEKLVAPLIESVRELDRRITALEKSSTSH</sequence>
<dbReference type="PROSITE" id="PS51688">
    <property type="entry name" value="ICA"/>
    <property type="match status" value="1"/>
</dbReference>
<organism evidence="2 3">
    <name type="scientific">Pseudomonas plecoglossicida</name>
    <dbReference type="NCBI Taxonomy" id="70775"/>
    <lineage>
        <taxon>Bacteria</taxon>
        <taxon>Pseudomonadati</taxon>
        <taxon>Pseudomonadota</taxon>
        <taxon>Gammaproteobacteria</taxon>
        <taxon>Pseudomonadales</taxon>
        <taxon>Pseudomonadaceae</taxon>
        <taxon>Pseudomonas</taxon>
    </lineage>
</organism>
<proteinExistence type="predicted"/>
<dbReference type="AlphaFoldDB" id="A0A2R7UIT1"/>
<name>A0A2R7UIT1_PSEDL</name>
<reference evidence="2 3" key="1">
    <citation type="submission" date="2018-04" db="EMBL/GenBank/DDBJ databases">
        <authorList>
            <person name="Go L.Y."/>
            <person name="Mitchell J.A."/>
        </authorList>
    </citation>
    <scope>NUCLEOTIDE SEQUENCE [LARGE SCALE GENOMIC DNA]</scope>
    <source>
        <strain evidence="2 3">KCJK7865</strain>
    </source>
</reference>
<evidence type="ECO:0000259" key="1">
    <source>
        <dbReference type="PROSITE" id="PS51688"/>
    </source>
</evidence>
<protein>
    <submittedName>
        <fullName evidence="2">Tail fiber domain-containing protein</fullName>
    </submittedName>
</protein>
<dbReference type="EMBL" id="QANO01000108">
    <property type="protein sequence ID" value="PTU52008.1"/>
    <property type="molecule type" value="Genomic_DNA"/>
</dbReference>
<gene>
    <name evidence="2" type="ORF">DBB42_11915</name>
</gene>
<evidence type="ECO:0000313" key="3">
    <source>
        <dbReference type="Proteomes" id="UP000244874"/>
    </source>
</evidence>
<accession>A0A2R7UIT1</accession>
<dbReference type="Pfam" id="PF13884">
    <property type="entry name" value="Peptidase_S74"/>
    <property type="match status" value="1"/>
</dbReference>
<comment type="caution">
    <text evidence="2">The sequence shown here is derived from an EMBL/GenBank/DDBJ whole genome shotgun (WGS) entry which is preliminary data.</text>
</comment>
<dbReference type="InterPro" id="IPR030392">
    <property type="entry name" value="S74_ICA"/>
</dbReference>
<feature type="domain" description="Peptidase S74" evidence="1">
    <location>
        <begin position="66"/>
        <end position="153"/>
    </location>
</feature>